<dbReference type="Proteomes" id="UP001470230">
    <property type="component" value="Unassembled WGS sequence"/>
</dbReference>
<dbReference type="PANTHER" id="PTHR46621:SF1">
    <property type="entry name" value="SNRNA-ACTIVATING PROTEIN COMPLEX SUBUNIT 4"/>
    <property type="match status" value="1"/>
</dbReference>
<evidence type="ECO:0000313" key="8">
    <source>
        <dbReference type="EMBL" id="KAK8870269.1"/>
    </source>
</evidence>
<dbReference type="CDD" id="cd00167">
    <property type="entry name" value="SANT"/>
    <property type="match status" value="2"/>
</dbReference>
<keyword evidence="4" id="KW-0539">Nucleus</keyword>
<evidence type="ECO:0000259" key="6">
    <source>
        <dbReference type="PROSITE" id="PS50090"/>
    </source>
</evidence>
<dbReference type="SMART" id="SM00717">
    <property type="entry name" value="SANT"/>
    <property type="match status" value="2"/>
</dbReference>
<feature type="compositionally biased region" description="Low complexity" evidence="5">
    <location>
        <begin position="128"/>
        <end position="151"/>
    </location>
</feature>
<proteinExistence type="predicted"/>
<evidence type="ECO:0000256" key="5">
    <source>
        <dbReference type="SAM" id="MobiDB-lite"/>
    </source>
</evidence>
<dbReference type="PROSITE" id="PS50090">
    <property type="entry name" value="MYB_LIKE"/>
    <property type="match status" value="2"/>
</dbReference>
<dbReference type="PROSITE" id="PS51294">
    <property type="entry name" value="HTH_MYB"/>
    <property type="match status" value="2"/>
</dbReference>
<dbReference type="InterPro" id="IPR051575">
    <property type="entry name" value="Myb-like_DNA-bd"/>
</dbReference>
<organism evidence="8 9">
    <name type="scientific">Tritrichomonas musculus</name>
    <dbReference type="NCBI Taxonomy" id="1915356"/>
    <lineage>
        <taxon>Eukaryota</taxon>
        <taxon>Metamonada</taxon>
        <taxon>Parabasalia</taxon>
        <taxon>Tritrichomonadida</taxon>
        <taxon>Tritrichomonadidae</taxon>
        <taxon>Tritrichomonas</taxon>
    </lineage>
</organism>
<dbReference type="Pfam" id="PF00249">
    <property type="entry name" value="Myb_DNA-binding"/>
    <property type="match status" value="2"/>
</dbReference>
<evidence type="ECO:0000256" key="2">
    <source>
        <dbReference type="ARBA" id="ARBA00023125"/>
    </source>
</evidence>
<gene>
    <name evidence="8" type="ORF">M9Y10_008147</name>
</gene>
<evidence type="ECO:0000256" key="1">
    <source>
        <dbReference type="ARBA" id="ARBA00023015"/>
    </source>
</evidence>
<evidence type="ECO:0000313" key="9">
    <source>
        <dbReference type="Proteomes" id="UP001470230"/>
    </source>
</evidence>
<feature type="domain" description="Myb-like" evidence="6">
    <location>
        <begin position="9"/>
        <end position="60"/>
    </location>
</feature>
<feature type="domain" description="Myb-like" evidence="6">
    <location>
        <begin position="61"/>
        <end position="111"/>
    </location>
</feature>
<name>A0ABR2IYG6_9EUKA</name>
<evidence type="ECO:0000256" key="4">
    <source>
        <dbReference type="ARBA" id="ARBA00023242"/>
    </source>
</evidence>
<dbReference type="PANTHER" id="PTHR46621">
    <property type="entry name" value="SNRNA-ACTIVATING PROTEIN COMPLEX SUBUNIT 4"/>
    <property type="match status" value="1"/>
</dbReference>
<dbReference type="Gene3D" id="1.10.10.60">
    <property type="entry name" value="Homeodomain-like"/>
    <property type="match status" value="2"/>
</dbReference>
<protein>
    <recommendedName>
        <fullName evidence="10">Myb-like DNA-binding domain containing protein</fullName>
    </recommendedName>
</protein>
<evidence type="ECO:0000256" key="3">
    <source>
        <dbReference type="ARBA" id="ARBA00023163"/>
    </source>
</evidence>
<reference evidence="8 9" key="1">
    <citation type="submission" date="2024-04" db="EMBL/GenBank/DDBJ databases">
        <title>Tritrichomonas musculus Genome.</title>
        <authorList>
            <person name="Alves-Ferreira E."/>
            <person name="Grigg M."/>
            <person name="Lorenzi H."/>
            <person name="Galac M."/>
        </authorList>
    </citation>
    <scope>NUCLEOTIDE SEQUENCE [LARGE SCALE GENOMIC DNA]</scope>
    <source>
        <strain evidence="8 9">EAF2021</strain>
    </source>
</reference>
<keyword evidence="2" id="KW-0238">DNA-binding</keyword>
<keyword evidence="1" id="KW-0805">Transcription regulation</keyword>
<feature type="region of interest" description="Disordered" evidence="5">
    <location>
        <begin position="123"/>
        <end position="158"/>
    </location>
</feature>
<sequence length="318" mass="35932">MSSQQQIQTPHPQRKRFTEQEDIILKRLVKQFGANDWNRIAQHIPQRNARQCRHRYTNYLNDSYKPSPWSDREDSLIIAMYRKLGPKWVMIAKSLDGRTGNDVKNRWHKHIIKTFPMLNQYQSQNHGINPSQISSSSQQVSNNSSTSTSPPSWRPFGEENTNYSIGSIKLSSSANLSRNNSSEPITAPLAPLNPPSQTISSGSNSLEYLLYPGKIPILPPLSSNTQIMNVVASPTSSPSQPMNDNQTFENHNDIFIGRICHETDDEDKVVVNVNSIDHTTFNRNRFDPINLLNIPSIQPPPIIAGPKSTSSYLQFVLN</sequence>
<keyword evidence="3" id="KW-0804">Transcription</keyword>
<keyword evidence="9" id="KW-1185">Reference proteome</keyword>
<evidence type="ECO:0000259" key="7">
    <source>
        <dbReference type="PROSITE" id="PS51294"/>
    </source>
</evidence>
<dbReference type="InterPro" id="IPR009057">
    <property type="entry name" value="Homeodomain-like_sf"/>
</dbReference>
<comment type="caution">
    <text evidence="8">The sequence shown here is derived from an EMBL/GenBank/DDBJ whole genome shotgun (WGS) entry which is preliminary data.</text>
</comment>
<feature type="domain" description="HTH myb-type" evidence="7">
    <location>
        <begin position="9"/>
        <end position="64"/>
    </location>
</feature>
<evidence type="ECO:0008006" key="10">
    <source>
        <dbReference type="Google" id="ProtNLM"/>
    </source>
</evidence>
<dbReference type="SUPFAM" id="SSF46689">
    <property type="entry name" value="Homeodomain-like"/>
    <property type="match status" value="1"/>
</dbReference>
<feature type="region of interest" description="Disordered" evidence="5">
    <location>
        <begin position="174"/>
        <end position="198"/>
    </location>
</feature>
<accession>A0ABR2IYG6</accession>
<dbReference type="InterPro" id="IPR001005">
    <property type="entry name" value="SANT/Myb"/>
</dbReference>
<feature type="domain" description="HTH myb-type" evidence="7">
    <location>
        <begin position="68"/>
        <end position="115"/>
    </location>
</feature>
<dbReference type="EMBL" id="JAPFFF010000014">
    <property type="protein sequence ID" value="KAK8870269.1"/>
    <property type="molecule type" value="Genomic_DNA"/>
</dbReference>
<dbReference type="InterPro" id="IPR017930">
    <property type="entry name" value="Myb_dom"/>
</dbReference>